<feature type="region of interest" description="Disordered" evidence="1">
    <location>
        <begin position="667"/>
        <end position="737"/>
    </location>
</feature>
<dbReference type="EMBL" id="JAAAIM010000400">
    <property type="protein sequence ID" value="KAG0288590.1"/>
    <property type="molecule type" value="Genomic_DNA"/>
</dbReference>
<feature type="compositionally biased region" description="Basic residues" evidence="1">
    <location>
        <begin position="368"/>
        <end position="377"/>
    </location>
</feature>
<feature type="compositionally biased region" description="Low complexity" evidence="1">
    <location>
        <begin position="692"/>
        <end position="709"/>
    </location>
</feature>
<feature type="compositionally biased region" description="Polar residues" evidence="1">
    <location>
        <begin position="82"/>
        <end position="138"/>
    </location>
</feature>
<accession>A0ABQ7K0C8</accession>
<feature type="compositionally biased region" description="Low complexity" evidence="1">
    <location>
        <begin position="799"/>
        <end position="836"/>
    </location>
</feature>
<feature type="region of interest" description="Disordered" evidence="1">
    <location>
        <begin position="237"/>
        <end position="377"/>
    </location>
</feature>
<feature type="compositionally biased region" description="Low complexity" evidence="1">
    <location>
        <begin position="9"/>
        <end position="29"/>
    </location>
</feature>
<evidence type="ECO:0000313" key="3">
    <source>
        <dbReference type="Proteomes" id="UP001194696"/>
    </source>
</evidence>
<name>A0ABQ7K0C8_9FUNG</name>
<feature type="region of interest" description="Disordered" evidence="1">
    <location>
        <begin position="774"/>
        <end position="839"/>
    </location>
</feature>
<evidence type="ECO:0000256" key="1">
    <source>
        <dbReference type="SAM" id="MobiDB-lite"/>
    </source>
</evidence>
<feature type="compositionally biased region" description="Low complexity" evidence="1">
    <location>
        <begin position="551"/>
        <end position="575"/>
    </location>
</feature>
<feature type="compositionally biased region" description="Low complexity" evidence="1">
    <location>
        <begin position="311"/>
        <end position="321"/>
    </location>
</feature>
<feature type="compositionally biased region" description="Basic and acidic residues" evidence="1">
    <location>
        <begin position="295"/>
        <end position="309"/>
    </location>
</feature>
<feature type="region of interest" description="Disordered" evidence="1">
    <location>
        <begin position="988"/>
        <end position="1014"/>
    </location>
</feature>
<feature type="compositionally biased region" description="Acidic residues" evidence="1">
    <location>
        <begin position="322"/>
        <end position="334"/>
    </location>
</feature>
<reference evidence="2 3" key="1">
    <citation type="journal article" date="2020" name="Fungal Divers.">
        <title>Resolving the Mortierellaceae phylogeny through synthesis of multi-gene phylogenetics and phylogenomics.</title>
        <authorList>
            <person name="Vandepol N."/>
            <person name="Liber J."/>
            <person name="Desiro A."/>
            <person name="Na H."/>
            <person name="Kennedy M."/>
            <person name="Barry K."/>
            <person name="Grigoriev I.V."/>
            <person name="Miller A.N."/>
            <person name="O'Donnell K."/>
            <person name="Stajich J.E."/>
            <person name="Bonito G."/>
        </authorList>
    </citation>
    <scope>NUCLEOTIDE SEQUENCE [LARGE SCALE GENOMIC DNA]</scope>
    <source>
        <strain evidence="2 3">AD045</strain>
    </source>
</reference>
<sequence>MPPKRRAAESAAATSTTQEQQQHQQQDTAIDVATTTGASAPLTRGQPKSTSATLETGKGLNPNVQDKQRSTKNPRATLAKNPVTQTVSTIETLTQEQQKLNRSQGTTIGDLTTPITSAINTTNPADTSTEATPTSKPQNPRKRPFKARGPRGPYKPRKPKPTDQLPPPPPESGIKLLRTSNELAFKDTRPWHDCFQDRTPTFNTSTSLWDFPPPPPRVDVLAPEELDKMIKDDYARMKPLIGGRRNPRQNKSATRQLGEEGGGQQDESEPSATTMSTQEPQQKTTPSDSIGTGQKRKDREDPSVQHDSDSDNQSDNDNNGSDSDDNDGDDDVDDNDNRRSQSLTPGPTGDADGHGYGDGDDDDDRGTLNKRRKTNKKHRRRIIYRFPASVPSLEYPYLQSAFPYESHQPLKQQSATQPHYGGHIQPLPDVWHRPQGGFAMEDLFSQEKLDYSIQILRKQPVEAKRLRMDLYYRRGFQLASKQMLDRARVAYYGRNDFTNRHYLQVPSLYNEIDEARLQSSEASRNDLNILHNLDIKGILAYRDHSLLRATPSAATAKPPTLPTTSSSTLPNQTTSKNVDVEETSVALARDRLAYYEVNQFLGSMFSHRSLGGKLLSLSPRACTILRTLMSGLEKKMVSMGCELQRVELTRRLAEIDTILSKRIREQSKRLREQTKARKGKNKREKEREESQSVEVSSPDSSLPTGSSPSTPTPAPSMSPTEAAGYQTDPNNPTDGNLERRFYPLWDCDPGEYYIRTATSTNPFTHASSLMGALGDPLTQHHASGDGKNNNKNSPFLVDSSSSRPNRGGSSGSTPNDGAVIASTTESAESTTTATESGLPYINNPLRIPDEMEPFWRVRNFLERMSPSSASVTASVIASASATTPSTLVSLTTSPITTAAANSRMVSNIERLRQAQQDISASQKPSAATSFSSASTATIRSASTSLASASAPLPTTATMTITGAIGNSNLEIERLRLAEQAIAAASTVSAVTPAPSHSPSPYATGPPSSASTTAASVMGMTSEIERLRLAQQELARASSSSTHP</sequence>
<dbReference type="Proteomes" id="UP001194696">
    <property type="component" value="Unassembled WGS sequence"/>
</dbReference>
<proteinExistence type="predicted"/>
<keyword evidence="3" id="KW-1185">Reference proteome</keyword>
<feature type="region of interest" description="Disordered" evidence="1">
    <location>
        <begin position="551"/>
        <end position="577"/>
    </location>
</feature>
<evidence type="ECO:0008006" key="4">
    <source>
        <dbReference type="Google" id="ProtNLM"/>
    </source>
</evidence>
<feature type="region of interest" description="Disordered" evidence="1">
    <location>
        <begin position="1"/>
        <end position="178"/>
    </location>
</feature>
<evidence type="ECO:0000313" key="2">
    <source>
        <dbReference type="EMBL" id="KAG0288590.1"/>
    </source>
</evidence>
<gene>
    <name evidence="2" type="ORF">BGZ96_007687</name>
</gene>
<comment type="caution">
    <text evidence="2">The sequence shown here is derived from an EMBL/GenBank/DDBJ whole genome shotgun (WGS) entry which is preliminary data.</text>
</comment>
<feature type="compositionally biased region" description="Polar residues" evidence="1">
    <location>
        <begin position="270"/>
        <end position="292"/>
    </location>
</feature>
<organism evidence="2 3">
    <name type="scientific">Linnemannia gamsii</name>
    <dbReference type="NCBI Taxonomy" id="64522"/>
    <lineage>
        <taxon>Eukaryota</taxon>
        <taxon>Fungi</taxon>
        <taxon>Fungi incertae sedis</taxon>
        <taxon>Mucoromycota</taxon>
        <taxon>Mortierellomycotina</taxon>
        <taxon>Mortierellomycetes</taxon>
        <taxon>Mortierellales</taxon>
        <taxon>Mortierellaceae</taxon>
        <taxon>Linnemannia</taxon>
    </lineage>
</organism>
<feature type="compositionally biased region" description="Basic residues" evidence="1">
    <location>
        <begin position="139"/>
        <end position="159"/>
    </location>
</feature>
<protein>
    <recommendedName>
        <fullName evidence="4">WW domain-containing protein</fullName>
    </recommendedName>
</protein>